<keyword evidence="1" id="KW-0418">Kinase</keyword>
<feature type="domain" description="Histidine kinase/HSP90-like ATPase" evidence="2">
    <location>
        <begin position="54"/>
        <end position="168"/>
    </location>
</feature>
<accession>A0A2T4UL67</accession>
<organism evidence="3 4">
    <name type="scientific">Paraconexibacter algicola</name>
    <dbReference type="NCBI Taxonomy" id="2133960"/>
    <lineage>
        <taxon>Bacteria</taxon>
        <taxon>Bacillati</taxon>
        <taxon>Actinomycetota</taxon>
        <taxon>Thermoleophilia</taxon>
        <taxon>Solirubrobacterales</taxon>
        <taxon>Paraconexibacteraceae</taxon>
        <taxon>Paraconexibacter</taxon>
    </lineage>
</organism>
<dbReference type="Pfam" id="PF13581">
    <property type="entry name" value="HATPase_c_2"/>
    <property type="match status" value="1"/>
</dbReference>
<evidence type="ECO:0000313" key="3">
    <source>
        <dbReference type="EMBL" id="PTL59994.1"/>
    </source>
</evidence>
<dbReference type="EMBL" id="PYYB01000001">
    <property type="protein sequence ID" value="PTL59994.1"/>
    <property type="molecule type" value="Genomic_DNA"/>
</dbReference>
<name>A0A2T4UL67_9ACTN</name>
<keyword evidence="4" id="KW-1185">Reference proteome</keyword>
<protein>
    <recommendedName>
        <fullName evidence="2">Histidine kinase/HSP90-like ATPase domain-containing protein</fullName>
    </recommendedName>
</protein>
<dbReference type="Proteomes" id="UP000240739">
    <property type="component" value="Unassembled WGS sequence"/>
</dbReference>
<evidence type="ECO:0000259" key="2">
    <source>
        <dbReference type="Pfam" id="PF13581"/>
    </source>
</evidence>
<evidence type="ECO:0000313" key="4">
    <source>
        <dbReference type="Proteomes" id="UP000240739"/>
    </source>
</evidence>
<comment type="caution">
    <text evidence="3">The sequence shown here is derived from an EMBL/GenBank/DDBJ whole genome shotgun (WGS) entry which is preliminary data.</text>
</comment>
<keyword evidence="1" id="KW-0808">Transferase</keyword>
<dbReference type="AlphaFoldDB" id="A0A2T4UL67"/>
<dbReference type="PANTHER" id="PTHR35526:SF3">
    <property type="entry name" value="ANTI-SIGMA-F FACTOR RSBW"/>
    <property type="match status" value="1"/>
</dbReference>
<reference evidence="3 4" key="1">
    <citation type="submission" date="2018-03" db="EMBL/GenBank/DDBJ databases">
        <title>Aquarubrobacter algicola gen. nov., sp. nov., a novel actinobacterium isolated from shallow eutrophic lake during the end of cyanobacterial harmful algal blooms.</title>
        <authorList>
            <person name="Chun S.J."/>
        </authorList>
    </citation>
    <scope>NUCLEOTIDE SEQUENCE [LARGE SCALE GENOMIC DNA]</scope>
    <source>
        <strain evidence="3 4">Seoho-28</strain>
    </source>
</reference>
<dbReference type="PANTHER" id="PTHR35526">
    <property type="entry name" value="ANTI-SIGMA-F FACTOR RSBW-RELATED"/>
    <property type="match status" value="1"/>
</dbReference>
<dbReference type="InterPro" id="IPR003594">
    <property type="entry name" value="HATPase_dom"/>
</dbReference>
<dbReference type="InterPro" id="IPR050267">
    <property type="entry name" value="Anti-sigma-factor_SerPK"/>
</dbReference>
<dbReference type="GO" id="GO:0004674">
    <property type="term" value="F:protein serine/threonine kinase activity"/>
    <property type="evidence" value="ECO:0007669"/>
    <property type="project" value="UniProtKB-KW"/>
</dbReference>
<dbReference type="InterPro" id="IPR036890">
    <property type="entry name" value="HATPase_C_sf"/>
</dbReference>
<gene>
    <name evidence="3" type="ORF">C7Y72_10215</name>
</gene>
<proteinExistence type="predicted"/>
<evidence type="ECO:0000256" key="1">
    <source>
        <dbReference type="ARBA" id="ARBA00022527"/>
    </source>
</evidence>
<dbReference type="Gene3D" id="3.30.565.10">
    <property type="entry name" value="Histidine kinase-like ATPase, C-terminal domain"/>
    <property type="match status" value="1"/>
</dbReference>
<sequence>MVSCTSSLQGFGGLLALFHPDVRAKPRRVGCLVSPTPGTLHSVESRTAFELTLPAHADAITCVRHLLEGLEGRWDVTREQLDDIQIATIEACTNVVIHAYRDREPGLLEVHGGVDDGHPTIAVRDHGTGIVPRTDSPGLGVGLPLMGALTDDLHIGVAPDGAHEVRMRFPRRPA</sequence>
<dbReference type="SUPFAM" id="SSF55874">
    <property type="entry name" value="ATPase domain of HSP90 chaperone/DNA topoisomerase II/histidine kinase"/>
    <property type="match status" value="1"/>
</dbReference>
<keyword evidence="1" id="KW-0723">Serine/threonine-protein kinase</keyword>
<dbReference type="CDD" id="cd16936">
    <property type="entry name" value="HATPase_RsbW-like"/>
    <property type="match status" value="1"/>
</dbReference>